<dbReference type="Pfam" id="PF00271">
    <property type="entry name" value="Helicase_C"/>
    <property type="match status" value="1"/>
</dbReference>
<evidence type="ECO:0000256" key="10">
    <source>
        <dbReference type="ARBA" id="ARBA00047984"/>
    </source>
</evidence>
<dbReference type="SMART" id="SM00490">
    <property type="entry name" value="HELICc"/>
    <property type="match status" value="1"/>
</dbReference>
<evidence type="ECO:0000256" key="5">
    <source>
        <dbReference type="ARBA" id="ARBA00022801"/>
    </source>
</evidence>
<dbReference type="InterPro" id="IPR007502">
    <property type="entry name" value="Helicase-assoc_dom"/>
</dbReference>
<protein>
    <recommendedName>
        <fullName evidence="2">RNA helicase</fullName>
        <ecNumber evidence="2">3.6.4.13</ecNumber>
    </recommendedName>
</protein>
<evidence type="ECO:0000256" key="2">
    <source>
        <dbReference type="ARBA" id="ARBA00012552"/>
    </source>
</evidence>
<feature type="compositionally biased region" description="Basic and acidic residues" evidence="11">
    <location>
        <begin position="91"/>
        <end position="100"/>
    </location>
</feature>
<sequence>MADDLKAWVADALHAVAGFSSSSVASYVASLPARASSRDQLAALLREADINDANFCDELWQRARGSAGAQTSSQQPRRRRQPLPSSNEDDTTSRIEQLREKQRRRTQRTQQIVDPEAQRKDNALDEDLEERDALVQRMRERDELRTKRLEAEQGLSQQEIAELATRGTVDPLAREDDVKLMRKFARQAYLDKWEAKQLDLLQAEVDQEEQLFGDEQLTAEEKQQHELSKKILAMVGVRRPRISNSSRRRRRGATESPPCERDSPQPTQAKDRHRFQKNDDGYRVPDAYEDRPKEQSLAEARESALNQRYEEEDEPLTEQELWDQEQQRRAGSSRQKKKSRYDVSDEDYVFEDHVDFVRDAMLLKGKDDVKKGKKADLAVPEIERSSRDSKKLAKLTAHEELLAVRKKLPVYAYREEFLEAVQDNQVLIVVGETGSGKTTQLPQYLHEVGYSKVGCIGCTQPRRVAAMSVAARVSKELDVVLGREVGYSIRFEDCTSQDTVIKYMTDGMLLREFLGEPDLQSYSVMMIDEAHERTLHTDVLFGLIKDIARFREDIKIVISSATMNAEAFSTYFDDAAIFNIPGRTYDVEILYTKAPEADYLDAAVVSVLQTHVSQPPGDILVFLTGQEEIEAAVENLLERTKALGARIKELLICPIYASLPSEQQAKIFEPTPKDARKVVIGTNIAETSLTIDGICYVIDTGFCKQKTYNPRSGIESLIVTPISQAQAAQRAGRAGRTQPGTCFRLYTKWSFAHELEENTIPEIQRTNMNSVVLMLKSLGIHDLLHFDFMDPPPAEMLIRALEQLYALGALNDRGELTKLGRRMAEFPCDPQLSKAIILGDKYGCVSECIIVGAMLNAGNAVYYRPKDRAVHADNARMNFARGGGGDHGALLRVYKQWADADMSTQWCFENYIQAKSMVRARDVRDQFAGLCERVELELSEASDVEALSKAICGGYFYNAAKLASSGEYKTVKQMKTVYVHPSSVMAHEEVMPKWVCYHELAFTSKEYMRNVLPIEPDWLCEIAPHYYQTSELKDSRKQKMPKGVGLAAGRGQNLPS</sequence>
<dbReference type="Gene3D" id="1.20.120.1080">
    <property type="match status" value="1"/>
</dbReference>
<feature type="domain" description="Helicase C-terminal" evidence="13">
    <location>
        <begin position="599"/>
        <end position="779"/>
    </location>
</feature>
<dbReference type="EMBL" id="HBIW01015620">
    <property type="protein sequence ID" value="CAE0698037.1"/>
    <property type="molecule type" value="Transcribed_RNA"/>
</dbReference>
<dbReference type="GO" id="GO:0005524">
    <property type="term" value="F:ATP binding"/>
    <property type="evidence" value="ECO:0007669"/>
    <property type="project" value="UniProtKB-KW"/>
</dbReference>
<dbReference type="InterPro" id="IPR011709">
    <property type="entry name" value="DEAD-box_helicase_OB_fold"/>
</dbReference>
<keyword evidence="3" id="KW-0507">mRNA processing</keyword>
<evidence type="ECO:0000259" key="13">
    <source>
        <dbReference type="PROSITE" id="PS51194"/>
    </source>
</evidence>
<name>A0A7S3ZYK6_9STRA</name>
<keyword evidence="5" id="KW-0378">Hydrolase</keyword>
<feature type="compositionally biased region" description="Acidic residues" evidence="11">
    <location>
        <begin position="310"/>
        <end position="323"/>
    </location>
</feature>
<evidence type="ECO:0000256" key="3">
    <source>
        <dbReference type="ARBA" id="ARBA00022664"/>
    </source>
</evidence>
<dbReference type="InterPro" id="IPR011545">
    <property type="entry name" value="DEAD/DEAH_box_helicase_dom"/>
</dbReference>
<evidence type="ECO:0000256" key="1">
    <source>
        <dbReference type="ARBA" id="ARBA00004123"/>
    </source>
</evidence>
<proteinExistence type="predicted"/>
<dbReference type="Pfam" id="PF21010">
    <property type="entry name" value="HA2_C"/>
    <property type="match status" value="1"/>
</dbReference>
<dbReference type="AlphaFoldDB" id="A0A7S3ZYK6"/>
<keyword evidence="8" id="KW-0508">mRNA splicing</keyword>
<gene>
    <name evidence="14" type="ORF">PCAL00307_LOCUS13473</name>
</gene>
<dbReference type="GO" id="GO:0016787">
    <property type="term" value="F:hydrolase activity"/>
    <property type="evidence" value="ECO:0007669"/>
    <property type="project" value="UniProtKB-KW"/>
</dbReference>
<dbReference type="SMART" id="SM00847">
    <property type="entry name" value="HA2"/>
    <property type="match status" value="1"/>
</dbReference>
<evidence type="ECO:0000256" key="4">
    <source>
        <dbReference type="ARBA" id="ARBA00022741"/>
    </source>
</evidence>
<dbReference type="InterPro" id="IPR014001">
    <property type="entry name" value="Helicase_ATP-bd"/>
</dbReference>
<evidence type="ECO:0000256" key="7">
    <source>
        <dbReference type="ARBA" id="ARBA00022840"/>
    </source>
</evidence>
<comment type="subcellular location">
    <subcellularLocation>
        <location evidence="1">Nucleus</location>
    </subcellularLocation>
</comment>
<evidence type="ECO:0000313" key="14">
    <source>
        <dbReference type="EMBL" id="CAE0698037.1"/>
    </source>
</evidence>
<dbReference type="PANTHER" id="PTHR18934:SF83">
    <property type="entry name" value="PRE-MRNA-SPLICING FACTOR ATP-DEPENDENT RNA HELICASE DHX16"/>
    <property type="match status" value="1"/>
</dbReference>
<evidence type="ECO:0000259" key="12">
    <source>
        <dbReference type="PROSITE" id="PS51192"/>
    </source>
</evidence>
<dbReference type="Gene3D" id="3.40.50.300">
    <property type="entry name" value="P-loop containing nucleotide triphosphate hydrolases"/>
    <property type="match status" value="2"/>
</dbReference>
<dbReference type="PROSITE" id="PS51192">
    <property type="entry name" value="HELICASE_ATP_BIND_1"/>
    <property type="match status" value="1"/>
</dbReference>
<dbReference type="SUPFAM" id="SSF52540">
    <property type="entry name" value="P-loop containing nucleoside triphosphate hydrolases"/>
    <property type="match status" value="1"/>
</dbReference>
<dbReference type="FunFam" id="3.40.50.300:FF:000007">
    <property type="entry name" value="Pre-mRNA-splicing factor ATP-dependent RNA helicase"/>
    <property type="match status" value="1"/>
</dbReference>
<keyword evidence="7" id="KW-0067">ATP-binding</keyword>
<dbReference type="FunFam" id="1.20.120.1080:FF:000001">
    <property type="entry name" value="Pre-mRNA-splicing factor ATP-dependent RNA helicase"/>
    <property type="match status" value="1"/>
</dbReference>
<dbReference type="GO" id="GO:0003724">
    <property type="term" value="F:RNA helicase activity"/>
    <property type="evidence" value="ECO:0007669"/>
    <property type="project" value="UniProtKB-EC"/>
</dbReference>
<dbReference type="InterPro" id="IPR048333">
    <property type="entry name" value="HA2_WH"/>
</dbReference>
<dbReference type="EC" id="3.6.4.13" evidence="2"/>
<feature type="compositionally biased region" description="Basic residues" evidence="11">
    <location>
        <begin position="238"/>
        <end position="251"/>
    </location>
</feature>
<evidence type="ECO:0000256" key="11">
    <source>
        <dbReference type="SAM" id="MobiDB-lite"/>
    </source>
</evidence>
<reference evidence="14" key="1">
    <citation type="submission" date="2021-01" db="EMBL/GenBank/DDBJ databases">
        <authorList>
            <person name="Corre E."/>
            <person name="Pelletier E."/>
            <person name="Niang G."/>
            <person name="Scheremetjew M."/>
            <person name="Finn R."/>
            <person name="Kale V."/>
            <person name="Holt S."/>
            <person name="Cochrane G."/>
            <person name="Meng A."/>
            <person name="Brown T."/>
            <person name="Cohen L."/>
        </authorList>
    </citation>
    <scope>NUCLEOTIDE SEQUENCE</scope>
    <source>
        <strain evidence="14">CCMP1756</strain>
    </source>
</reference>
<dbReference type="FunFam" id="3.40.50.300:FF:000726">
    <property type="entry name" value="Pre-mRNA-splicing factor ATP-dependent RNA helicase"/>
    <property type="match status" value="1"/>
</dbReference>
<keyword evidence="6" id="KW-0347">Helicase</keyword>
<dbReference type="InterPro" id="IPR027417">
    <property type="entry name" value="P-loop_NTPase"/>
</dbReference>
<dbReference type="CDD" id="cd18791">
    <property type="entry name" value="SF2_C_RHA"/>
    <property type="match status" value="1"/>
</dbReference>
<feature type="region of interest" description="Disordered" evidence="11">
    <location>
        <begin position="1037"/>
        <end position="1056"/>
    </location>
</feature>
<dbReference type="PROSITE" id="PS00690">
    <property type="entry name" value="DEAH_ATP_HELICASE"/>
    <property type="match status" value="1"/>
</dbReference>
<dbReference type="Pfam" id="PF00270">
    <property type="entry name" value="DEAD"/>
    <property type="match status" value="1"/>
</dbReference>
<dbReference type="GO" id="GO:0008380">
    <property type="term" value="P:RNA splicing"/>
    <property type="evidence" value="ECO:0007669"/>
    <property type="project" value="UniProtKB-KW"/>
</dbReference>
<dbReference type="SMART" id="SM00487">
    <property type="entry name" value="DEXDc"/>
    <property type="match status" value="1"/>
</dbReference>
<feature type="domain" description="Helicase ATP-binding" evidence="12">
    <location>
        <begin position="418"/>
        <end position="581"/>
    </location>
</feature>
<feature type="compositionally biased region" description="Basic and acidic residues" evidence="11">
    <location>
        <begin position="276"/>
        <end position="302"/>
    </location>
</feature>
<organism evidence="14">
    <name type="scientific">Pelagomonas calceolata</name>
    <dbReference type="NCBI Taxonomy" id="35677"/>
    <lineage>
        <taxon>Eukaryota</taxon>
        <taxon>Sar</taxon>
        <taxon>Stramenopiles</taxon>
        <taxon>Ochrophyta</taxon>
        <taxon>Pelagophyceae</taxon>
        <taxon>Pelagomonadales</taxon>
        <taxon>Pelagomonadaceae</taxon>
        <taxon>Pelagomonas</taxon>
    </lineage>
</organism>
<dbReference type="Pfam" id="PF07717">
    <property type="entry name" value="OB_NTP_bind"/>
    <property type="match status" value="1"/>
</dbReference>
<accession>A0A7S3ZYK6</accession>
<dbReference type="GO" id="GO:0071013">
    <property type="term" value="C:catalytic step 2 spliceosome"/>
    <property type="evidence" value="ECO:0007669"/>
    <property type="project" value="TreeGrafter"/>
</dbReference>
<evidence type="ECO:0000256" key="6">
    <source>
        <dbReference type="ARBA" id="ARBA00022806"/>
    </source>
</evidence>
<keyword evidence="4" id="KW-0547">Nucleotide-binding</keyword>
<comment type="catalytic activity">
    <reaction evidence="10">
        <text>ATP + H2O = ADP + phosphate + H(+)</text>
        <dbReference type="Rhea" id="RHEA:13065"/>
        <dbReference type="ChEBI" id="CHEBI:15377"/>
        <dbReference type="ChEBI" id="CHEBI:15378"/>
        <dbReference type="ChEBI" id="CHEBI:30616"/>
        <dbReference type="ChEBI" id="CHEBI:43474"/>
        <dbReference type="ChEBI" id="CHEBI:456216"/>
        <dbReference type="EC" id="3.6.4.13"/>
    </reaction>
</comment>
<dbReference type="InterPro" id="IPR002464">
    <property type="entry name" value="DNA/RNA_helicase_DEAH_CS"/>
</dbReference>
<dbReference type="GO" id="GO:0006397">
    <property type="term" value="P:mRNA processing"/>
    <property type="evidence" value="ECO:0007669"/>
    <property type="project" value="UniProtKB-KW"/>
</dbReference>
<dbReference type="GO" id="GO:0003723">
    <property type="term" value="F:RNA binding"/>
    <property type="evidence" value="ECO:0007669"/>
    <property type="project" value="TreeGrafter"/>
</dbReference>
<dbReference type="InterPro" id="IPR001650">
    <property type="entry name" value="Helicase_C-like"/>
</dbReference>
<evidence type="ECO:0000256" key="9">
    <source>
        <dbReference type="ARBA" id="ARBA00023242"/>
    </source>
</evidence>
<dbReference type="PROSITE" id="PS51194">
    <property type="entry name" value="HELICASE_CTER"/>
    <property type="match status" value="1"/>
</dbReference>
<dbReference type="GO" id="GO:0071006">
    <property type="term" value="C:U2-type catalytic step 1 spliceosome"/>
    <property type="evidence" value="ECO:0007669"/>
    <property type="project" value="UniProtKB-ARBA"/>
</dbReference>
<feature type="region of interest" description="Disordered" evidence="11">
    <location>
        <begin position="66"/>
        <end position="127"/>
    </location>
</feature>
<dbReference type="PANTHER" id="PTHR18934">
    <property type="entry name" value="ATP-DEPENDENT RNA HELICASE"/>
    <property type="match status" value="1"/>
</dbReference>
<evidence type="ECO:0000256" key="8">
    <source>
        <dbReference type="ARBA" id="ARBA00023187"/>
    </source>
</evidence>
<keyword evidence="9" id="KW-0539">Nucleus</keyword>
<feature type="region of interest" description="Disordered" evidence="11">
    <location>
        <begin position="238"/>
        <end position="342"/>
    </location>
</feature>
<dbReference type="Pfam" id="PF04408">
    <property type="entry name" value="WHD_HA2"/>
    <property type="match status" value="1"/>
</dbReference>